<dbReference type="EMBL" id="JXSL01000022">
    <property type="protein sequence ID" value="KIL99672.1"/>
    <property type="molecule type" value="Genomic_DNA"/>
</dbReference>
<accession>A0A0C2UDV6</accession>
<dbReference type="InterPro" id="IPR024567">
    <property type="entry name" value="RNase_HII/HIII_dom"/>
</dbReference>
<dbReference type="PANTHER" id="PTHR10954">
    <property type="entry name" value="RIBONUCLEASE H2 SUBUNIT A"/>
    <property type="match status" value="1"/>
</dbReference>
<dbReference type="Pfam" id="PF01351">
    <property type="entry name" value="RNase_HII"/>
    <property type="match status" value="1"/>
</dbReference>
<dbReference type="GO" id="GO:0004523">
    <property type="term" value="F:RNA-DNA hybrid ribonuclease activity"/>
    <property type="evidence" value="ECO:0007669"/>
    <property type="project" value="UniProtKB-UniRule"/>
</dbReference>
<evidence type="ECO:0000256" key="11">
    <source>
        <dbReference type="ARBA" id="ARBA00022759"/>
    </source>
</evidence>
<dbReference type="GO" id="GO:0032299">
    <property type="term" value="C:ribonuclease H2 complex"/>
    <property type="evidence" value="ECO:0007669"/>
    <property type="project" value="TreeGrafter"/>
</dbReference>
<evidence type="ECO:0000256" key="15">
    <source>
        <dbReference type="PROSITE-ProRule" id="PRU01319"/>
    </source>
</evidence>
<evidence type="ECO:0000256" key="16">
    <source>
        <dbReference type="RuleBase" id="RU003515"/>
    </source>
</evidence>
<evidence type="ECO:0000256" key="8">
    <source>
        <dbReference type="ARBA" id="ARBA00022490"/>
    </source>
</evidence>
<dbReference type="InterPro" id="IPR001352">
    <property type="entry name" value="RNase_HII/HIII"/>
</dbReference>
<evidence type="ECO:0000256" key="9">
    <source>
        <dbReference type="ARBA" id="ARBA00022722"/>
    </source>
</evidence>
<dbReference type="GO" id="GO:0006298">
    <property type="term" value="P:mismatch repair"/>
    <property type="evidence" value="ECO:0007669"/>
    <property type="project" value="TreeGrafter"/>
</dbReference>
<keyword evidence="19" id="KW-1185">Reference proteome</keyword>
<comment type="subcellular location">
    <subcellularLocation>
        <location evidence="4 14">Cytoplasm</location>
    </subcellularLocation>
</comment>
<evidence type="ECO:0000256" key="1">
    <source>
        <dbReference type="ARBA" id="ARBA00000077"/>
    </source>
</evidence>
<keyword evidence="10 14" id="KW-0479">Metal-binding</keyword>
<dbReference type="EC" id="3.1.26.4" evidence="6 14"/>
<dbReference type="CDD" id="cd07182">
    <property type="entry name" value="RNase_HII_bacteria_HII_like"/>
    <property type="match status" value="1"/>
</dbReference>
<dbReference type="GO" id="GO:0043137">
    <property type="term" value="P:DNA replication, removal of RNA primer"/>
    <property type="evidence" value="ECO:0007669"/>
    <property type="project" value="TreeGrafter"/>
</dbReference>
<reference evidence="18 19" key="1">
    <citation type="submission" date="2015-01" db="EMBL/GenBank/DDBJ databases">
        <title>Genome Sequence of Magnetospirillum magnetotacticum Strain MS-1.</title>
        <authorList>
            <person name="Marinov G.K."/>
            <person name="Smalley M.D."/>
            <person name="DeSalvo G."/>
        </authorList>
    </citation>
    <scope>NUCLEOTIDE SEQUENCE [LARGE SCALE GENOMIC DNA]</scope>
    <source>
        <strain evidence="18 19">MS-1</strain>
    </source>
</reference>
<dbReference type="GO" id="GO:0030145">
    <property type="term" value="F:manganese ion binding"/>
    <property type="evidence" value="ECO:0007669"/>
    <property type="project" value="UniProtKB-UniRule"/>
</dbReference>
<dbReference type="PROSITE" id="PS51975">
    <property type="entry name" value="RNASE_H_2"/>
    <property type="match status" value="1"/>
</dbReference>
<keyword evidence="13 14" id="KW-0464">Manganese</keyword>
<name>A0A0C2UDV6_PARME</name>
<dbReference type="Gene3D" id="3.30.420.10">
    <property type="entry name" value="Ribonuclease H-like superfamily/Ribonuclease H"/>
    <property type="match status" value="1"/>
</dbReference>
<organism evidence="18 19">
    <name type="scientific">Paramagnetospirillum magnetotacticum MS-1</name>
    <dbReference type="NCBI Taxonomy" id="272627"/>
    <lineage>
        <taxon>Bacteria</taxon>
        <taxon>Pseudomonadati</taxon>
        <taxon>Pseudomonadota</taxon>
        <taxon>Alphaproteobacteria</taxon>
        <taxon>Rhodospirillales</taxon>
        <taxon>Magnetospirillaceae</taxon>
        <taxon>Paramagnetospirillum</taxon>
    </lineage>
</organism>
<comment type="cofactor">
    <cofactor evidence="2">
        <name>Mg(2+)</name>
        <dbReference type="ChEBI" id="CHEBI:18420"/>
    </cofactor>
</comment>
<comment type="cofactor">
    <cofactor evidence="14 15">
        <name>Mn(2+)</name>
        <dbReference type="ChEBI" id="CHEBI:29035"/>
    </cofactor>
    <cofactor evidence="14 15">
        <name>Mg(2+)</name>
        <dbReference type="ChEBI" id="CHEBI:18420"/>
    </cofactor>
    <text evidence="14 15">Manganese or magnesium. Binds 1 divalent metal ion per monomer in the absence of substrate. May bind a second metal ion after substrate binding.</text>
</comment>
<evidence type="ECO:0000256" key="2">
    <source>
        <dbReference type="ARBA" id="ARBA00001946"/>
    </source>
</evidence>
<evidence type="ECO:0000256" key="4">
    <source>
        <dbReference type="ARBA" id="ARBA00004496"/>
    </source>
</evidence>
<evidence type="ECO:0000313" key="18">
    <source>
        <dbReference type="EMBL" id="KIL99672.1"/>
    </source>
</evidence>
<dbReference type="InterPro" id="IPR036397">
    <property type="entry name" value="RNaseH_sf"/>
</dbReference>
<feature type="binding site" evidence="14 15">
    <location>
        <position position="19"/>
    </location>
    <ligand>
        <name>a divalent metal cation</name>
        <dbReference type="ChEBI" id="CHEBI:60240"/>
    </ligand>
</feature>
<dbReference type="OrthoDB" id="9803420at2"/>
<evidence type="ECO:0000256" key="3">
    <source>
        <dbReference type="ARBA" id="ARBA00004065"/>
    </source>
</evidence>
<feature type="binding site" evidence="14 15">
    <location>
        <position position="113"/>
    </location>
    <ligand>
        <name>a divalent metal cation</name>
        <dbReference type="ChEBI" id="CHEBI:60240"/>
    </ligand>
</feature>
<dbReference type="HAMAP" id="MF_00052_B">
    <property type="entry name" value="RNase_HII_B"/>
    <property type="match status" value="1"/>
</dbReference>
<dbReference type="Proteomes" id="UP000031971">
    <property type="component" value="Unassembled WGS sequence"/>
</dbReference>
<evidence type="ECO:0000256" key="13">
    <source>
        <dbReference type="ARBA" id="ARBA00023211"/>
    </source>
</evidence>
<evidence type="ECO:0000256" key="6">
    <source>
        <dbReference type="ARBA" id="ARBA00012180"/>
    </source>
</evidence>
<keyword evidence="11 14" id="KW-0255">Endonuclease</keyword>
<keyword evidence="8 14" id="KW-0963">Cytoplasm</keyword>
<comment type="function">
    <text evidence="3 14 16">Endonuclease that specifically degrades the RNA of RNA-DNA hybrids.</text>
</comment>
<dbReference type="InterPro" id="IPR022898">
    <property type="entry name" value="RNase_HII"/>
</dbReference>
<keyword evidence="12 14" id="KW-0378">Hydrolase</keyword>
<dbReference type="PANTHER" id="PTHR10954:SF18">
    <property type="entry name" value="RIBONUCLEASE HII"/>
    <property type="match status" value="1"/>
</dbReference>
<evidence type="ECO:0000256" key="7">
    <source>
        <dbReference type="ARBA" id="ARBA00019179"/>
    </source>
</evidence>
<evidence type="ECO:0000256" key="12">
    <source>
        <dbReference type="ARBA" id="ARBA00022801"/>
    </source>
</evidence>
<dbReference type="GO" id="GO:0003723">
    <property type="term" value="F:RNA binding"/>
    <property type="evidence" value="ECO:0007669"/>
    <property type="project" value="UniProtKB-UniRule"/>
</dbReference>
<comment type="caution">
    <text evidence="18">The sequence shown here is derived from an EMBL/GenBank/DDBJ whole genome shotgun (WGS) entry which is preliminary data.</text>
</comment>
<dbReference type="GO" id="GO:0005737">
    <property type="term" value="C:cytoplasm"/>
    <property type="evidence" value="ECO:0007669"/>
    <property type="project" value="UniProtKB-SubCell"/>
</dbReference>
<comment type="catalytic activity">
    <reaction evidence="1 14 15 16">
        <text>Endonucleolytic cleavage to 5'-phosphomonoester.</text>
        <dbReference type="EC" id="3.1.26.4"/>
    </reaction>
</comment>
<feature type="domain" description="RNase H type-2" evidence="17">
    <location>
        <begin position="12"/>
        <end position="201"/>
    </location>
</feature>
<evidence type="ECO:0000256" key="10">
    <source>
        <dbReference type="ARBA" id="ARBA00022723"/>
    </source>
</evidence>
<dbReference type="SUPFAM" id="SSF53098">
    <property type="entry name" value="Ribonuclease H-like"/>
    <property type="match status" value="1"/>
</dbReference>
<dbReference type="NCBIfam" id="NF000595">
    <property type="entry name" value="PRK00015.1-3"/>
    <property type="match status" value="1"/>
</dbReference>
<sequence length="201" mass="21447">MPDLALESEIGGIVCGIDEVGRGPLAGPVVAAAVILDAARLPKALLDRLDDSKKLSKRNREELAELVPATATIGFGEASVDEIDRLNILQATFLAMRRAYDALGRECGHALVDGNRPPRLPCPIRCVVGGDGISLSIAAASVVAKVRRDGLMAELALAHPEFGWERNAGYGTAEHLDALKRLGPTPHHRRSFAPVAQYVLF</sequence>
<evidence type="ECO:0000256" key="14">
    <source>
        <dbReference type="HAMAP-Rule" id="MF_00052"/>
    </source>
</evidence>
<evidence type="ECO:0000259" key="17">
    <source>
        <dbReference type="PROSITE" id="PS51975"/>
    </source>
</evidence>
<evidence type="ECO:0000313" key="19">
    <source>
        <dbReference type="Proteomes" id="UP000031971"/>
    </source>
</evidence>
<keyword evidence="9 14" id="KW-0540">Nuclease</keyword>
<dbReference type="STRING" id="272627.CCC_03844"/>
<protein>
    <recommendedName>
        <fullName evidence="7 14">Ribonuclease HII</fullName>
        <shortName evidence="14">RNase HII</shortName>
        <ecNumber evidence="6 14">3.1.26.4</ecNumber>
    </recommendedName>
</protein>
<evidence type="ECO:0000256" key="5">
    <source>
        <dbReference type="ARBA" id="ARBA00007383"/>
    </source>
</evidence>
<dbReference type="RefSeq" id="WP_009870550.1">
    <property type="nucleotide sequence ID" value="NZ_JXSL01000022.1"/>
</dbReference>
<feature type="binding site" evidence="14 15">
    <location>
        <position position="18"/>
    </location>
    <ligand>
        <name>a divalent metal cation</name>
        <dbReference type="ChEBI" id="CHEBI:60240"/>
    </ligand>
</feature>
<gene>
    <name evidence="14" type="primary">rnhB</name>
    <name evidence="18" type="ORF">CCC_03844</name>
</gene>
<dbReference type="AlphaFoldDB" id="A0A0C2UDV6"/>
<proteinExistence type="inferred from homology"/>
<dbReference type="InterPro" id="IPR012337">
    <property type="entry name" value="RNaseH-like_sf"/>
</dbReference>
<comment type="similarity">
    <text evidence="5 14 16">Belongs to the RNase HII family.</text>
</comment>